<evidence type="ECO:0000256" key="2">
    <source>
        <dbReference type="ARBA" id="ARBA00022487"/>
    </source>
</evidence>
<keyword evidence="3" id="KW-0479">Metal-binding</keyword>
<evidence type="ECO:0000256" key="7">
    <source>
        <dbReference type="ARBA" id="ARBA00023157"/>
    </source>
</evidence>
<sequence length="533" mass="57239">MFRFACVLLLLVGQSLQFRFPPPLHSKPTQPSPNPQACSHFSLPRVPGYHILSTDAAEVYNFTYTLPPTSTATAVPLDFCNITITFTHGTDIVFGYFWVPLEGWNGRYVVGGGGGLAAGNQNALPGFVAQGYAAATTDGGLSLNNTANPSSGQWILKQPGQFNEDLVINFAHRAIHDMAVLGKALVKSYSGHAPRYSYYSGCSTGGRQGYESARSYPKDFDGIQANAPVIYTTRYSPSDVWPVVVMNNIVVPPNCVFNYFQQRIMQACDGLDGLSDGIFTNPLVCHFDPYTLVGTTIPCSDTGSDIAISSSHAEVVAKILQGPRSQSGEFQWYGLITGASFGALANTTTTNGVSVPTPFGAAIGWVTLFTYKDPSYSVTAMTFADFDDAYDKSVELLSSLFSFDTPDMHAFQRMGKKMLTYHGQADQFVSPEGTIKFRHALEATHGGPKAVDDFQKIFLAPGAAHCGSGVGPAPNNPLGALAAWVERGIAPVTLEASTRYNGTVLARDLCLWPKLPYYNGAGDPNAASSFHCA</sequence>
<keyword evidence="2" id="KW-0719">Serine esterase</keyword>
<accession>A0A6G1GMI3</accession>
<dbReference type="PANTHER" id="PTHR33938">
    <property type="entry name" value="FERULOYL ESTERASE B-RELATED"/>
    <property type="match status" value="1"/>
</dbReference>
<dbReference type="EMBL" id="ML977190">
    <property type="protein sequence ID" value="KAF1981967.1"/>
    <property type="molecule type" value="Genomic_DNA"/>
</dbReference>
<feature type="signal peptide" evidence="8">
    <location>
        <begin position="1"/>
        <end position="17"/>
    </location>
</feature>
<keyword evidence="6" id="KW-0106">Calcium</keyword>
<dbReference type="SUPFAM" id="SSF53474">
    <property type="entry name" value="alpha/beta-Hydrolases"/>
    <property type="match status" value="1"/>
</dbReference>
<dbReference type="EC" id="3.1.1.-" evidence="8"/>
<gene>
    <name evidence="9" type="ORF">K402DRAFT_398004</name>
</gene>
<keyword evidence="10" id="KW-1185">Reference proteome</keyword>
<feature type="chain" id="PRO_5026376967" description="Carboxylic ester hydrolase" evidence="8">
    <location>
        <begin position="18"/>
        <end position="533"/>
    </location>
</feature>
<proteinExistence type="inferred from homology"/>
<evidence type="ECO:0000256" key="1">
    <source>
        <dbReference type="ARBA" id="ARBA00006249"/>
    </source>
</evidence>
<keyword evidence="7" id="KW-1015">Disulfide bond</keyword>
<evidence type="ECO:0000256" key="5">
    <source>
        <dbReference type="ARBA" id="ARBA00022801"/>
    </source>
</evidence>
<evidence type="ECO:0000256" key="4">
    <source>
        <dbReference type="ARBA" id="ARBA00022729"/>
    </source>
</evidence>
<keyword evidence="5 8" id="KW-0378">Hydrolase</keyword>
<dbReference type="AlphaFoldDB" id="A0A6G1GMI3"/>
<evidence type="ECO:0000256" key="8">
    <source>
        <dbReference type="RuleBase" id="RU361238"/>
    </source>
</evidence>
<evidence type="ECO:0000256" key="3">
    <source>
        <dbReference type="ARBA" id="ARBA00022723"/>
    </source>
</evidence>
<dbReference type="PANTHER" id="PTHR33938:SF8">
    <property type="entry name" value="CARBOXYLIC ESTER HYDROLASE"/>
    <property type="match status" value="1"/>
</dbReference>
<evidence type="ECO:0000313" key="10">
    <source>
        <dbReference type="Proteomes" id="UP000800041"/>
    </source>
</evidence>
<evidence type="ECO:0000313" key="9">
    <source>
        <dbReference type="EMBL" id="KAF1981967.1"/>
    </source>
</evidence>
<dbReference type="GO" id="GO:0046872">
    <property type="term" value="F:metal ion binding"/>
    <property type="evidence" value="ECO:0007669"/>
    <property type="project" value="UniProtKB-KW"/>
</dbReference>
<dbReference type="Pfam" id="PF07519">
    <property type="entry name" value="Tannase"/>
    <property type="match status" value="1"/>
</dbReference>
<dbReference type="Proteomes" id="UP000800041">
    <property type="component" value="Unassembled WGS sequence"/>
</dbReference>
<name>A0A6G1GMI3_9PEZI</name>
<organism evidence="9 10">
    <name type="scientific">Aulographum hederae CBS 113979</name>
    <dbReference type="NCBI Taxonomy" id="1176131"/>
    <lineage>
        <taxon>Eukaryota</taxon>
        <taxon>Fungi</taxon>
        <taxon>Dikarya</taxon>
        <taxon>Ascomycota</taxon>
        <taxon>Pezizomycotina</taxon>
        <taxon>Dothideomycetes</taxon>
        <taxon>Pleosporomycetidae</taxon>
        <taxon>Aulographales</taxon>
        <taxon>Aulographaceae</taxon>
    </lineage>
</organism>
<keyword evidence="4 8" id="KW-0732">Signal</keyword>
<comment type="similarity">
    <text evidence="1 8">Belongs to the tannase family.</text>
</comment>
<dbReference type="InterPro" id="IPR011118">
    <property type="entry name" value="Tannase/feruloyl_esterase"/>
</dbReference>
<evidence type="ECO:0000256" key="6">
    <source>
        <dbReference type="ARBA" id="ARBA00022837"/>
    </source>
</evidence>
<dbReference type="InterPro" id="IPR029058">
    <property type="entry name" value="AB_hydrolase_fold"/>
</dbReference>
<dbReference type="GO" id="GO:0030600">
    <property type="term" value="F:feruloyl esterase activity"/>
    <property type="evidence" value="ECO:0007669"/>
    <property type="project" value="UniProtKB-ARBA"/>
</dbReference>
<protein>
    <recommendedName>
        <fullName evidence="8">Carboxylic ester hydrolase</fullName>
        <ecNumber evidence="8">3.1.1.-</ecNumber>
    </recommendedName>
</protein>
<dbReference type="OrthoDB" id="3039123at2759"/>
<reference evidence="9" key="1">
    <citation type="journal article" date="2020" name="Stud. Mycol.">
        <title>101 Dothideomycetes genomes: a test case for predicting lifestyles and emergence of pathogens.</title>
        <authorList>
            <person name="Haridas S."/>
            <person name="Albert R."/>
            <person name="Binder M."/>
            <person name="Bloem J."/>
            <person name="Labutti K."/>
            <person name="Salamov A."/>
            <person name="Andreopoulos B."/>
            <person name="Baker S."/>
            <person name="Barry K."/>
            <person name="Bills G."/>
            <person name="Bluhm B."/>
            <person name="Cannon C."/>
            <person name="Castanera R."/>
            <person name="Culley D."/>
            <person name="Daum C."/>
            <person name="Ezra D."/>
            <person name="Gonzalez J."/>
            <person name="Henrissat B."/>
            <person name="Kuo A."/>
            <person name="Liang C."/>
            <person name="Lipzen A."/>
            <person name="Lutzoni F."/>
            <person name="Magnuson J."/>
            <person name="Mondo S."/>
            <person name="Nolan M."/>
            <person name="Ohm R."/>
            <person name="Pangilinan J."/>
            <person name="Park H.-J."/>
            <person name="Ramirez L."/>
            <person name="Alfaro M."/>
            <person name="Sun H."/>
            <person name="Tritt A."/>
            <person name="Yoshinaga Y."/>
            <person name="Zwiers L.-H."/>
            <person name="Turgeon B."/>
            <person name="Goodwin S."/>
            <person name="Spatafora J."/>
            <person name="Crous P."/>
            <person name="Grigoriev I."/>
        </authorList>
    </citation>
    <scope>NUCLEOTIDE SEQUENCE</scope>
    <source>
        <strain evidence="9">CBS 113979</strain>
    </source>
</reference>